<protein>
    <submittedName>
        <fullName evidence="8">General alpha-glucoside permease</fullName>
    </submittedName>
</protein>
<feature type="transmembrane region" description="Helical" evidence="7">
    <location>
        <begin position="245"/>
        <end position="264"/>
    </location>
</feature>
<organism evidence="8 9">
    <name type="scientific">Lachnellula cervina</name>
    <dbReference type="NCBI Taxonomy" id="1316786"/>
    <lineage>
        <taxon>Eukaryota</taxon>
        <taxon>Fungi</taxon>
        <taxon>Dikarya</taxon>
        <taxon>Ascomycota</taxon>
        <taxon>Pezizomycotina</taxon>
        <taxon>Leotiomycetes</taxon>
        <taxon>Helotiales</taxon>
        <taxon>Lachnaceae</taxon>
        <taxon>Lachnellula</taxon>
    </lineage>
</organism>
<feature type="transmembrane region" description="Helical" evidence="7">
    <location>
        <begin position="307"/>
        <end position="329"/>
    </location>
</feature>
<comment type="caution">
    <text evidence="8">The sequence shown here is derived from an EMBL/GenBank/DDBJ whole genome shotgun (WGS) entry which is preliminary data.</text>
</comment>
<dbReference type="Pfam" id="PF13347">
    <property type="entry name" value="MFS_2"/>
    <property type="match status" value="1"/>
</dbReference>
<keyword evidence="2" id="KW-0813">Transport</keyword>
<keyword evidence="9" id="KW-1185">Reference proteome</keyword>
<evidence type="ECO:0000256" key="2">
    <source>
        <dbReference type="ARBA" id="ARBA00022448"/>
    </source>
</evidence>
<dbReference type="EMBL" id="QGMG01000288">
    <property type="protein sequence ID" value="TVY54973.1"/>
    <property type="molecule type" value="Genomic_DNA"/>
</dbReference>
<evidence type="ECO:0000256" key="5">
    <source>
        <dbReference type="ARBA" id="ARBA00023136"/>
    </source>
</evidence>
<feature type="compositionally biased region" description="Acidic residues" evidence="6">
    <location>
        <begin position="1"/>
        <end position="12"/>
    </location>
</feature>
<feature type="transmembrane region" description="Helical" evidence="7">
    <location>
        <begin position="516"/>
        <end position="538"/>
    </location>
</feature>
<evidence type="ECO:0000313" key="8">
    <source>
        <dbReference type="EMBL" id="TVY54973.1"/>
    </source>
</evidence>
<feature type="transmembrane region" description="Helical" evidence="7">
    <location>
        <begin position="60"/>
        <end position="79"/>
    </location>
</feature>
<feature type="transmembrane region" description="Helical" evidence="7">
    <location>
        <begin position="132"/>
        <end position="151"/>
    </location>
</feature>
<dbReference type="Gene3D" id="1.20.1250.20">
    <property type="entry name" value="MFS general substrate transporter like domains"/>
    <property type="match status" value="1"/>
</dbReference>
<evidence type="ECO:0000256" key="3">
    <source>
        <dbReference type="ARBA" id="ARBA00022692"/>
    </source>
</evidence>
<dbReference type="AlphaFoldDB" id="A0A7D8UQW3"/>
<dbReference type="OrthoDB" id="28755at2759"/>
<feature type="transmembrane region" description="Helical" evidence="7">
    <location>
        <begin position="99"/>
        <end position="120"/>
    </location>
</feature>
<sequence length="589" mass="63870">MAITEINEDDAADSSSLGTLGHDSDDFEDEIKGFASGDESPRADMASWAGQPHVKGSTEAMRMVLLTFSLVGLQFTWGIEMTYCTPYLLQLGLTKSKTSLVWIAGPLSGLIMQPIVGVIADRSTSKYGRRRPFMVLGSVLVAACLLVLGWTKELVGHFVEEGDFRKTVTITVAVLSIYAVDFAINAGEYLRSLIVDTLPIPKQQAGSAWASRMISVGHLAGYIAGTVDLVGMFGTSFGDTQFKKLILVAAFGLIFAVGVTSWAVTERVLVSSKSADSNDGFVKIIAKIFYAATHLPPRIQAICTVQVWTWIGWFPFLFYSTTWVGETYFRYDAPHDVKQSKDALGDIGRIGSMSLVVFSLVTFIGAFFLPLFIKSPEESSGFTARPPPAIAAIVSKFNRYKPDLLTAWICGHLLFSGAMFLAPFAHSFRVATFLVALCGFPWTLATWAPNTFLGIEVNRLSGTATSTYRRLSVSDSVELGSPLTPNTPSFLRLDHGLPEEAVASTGELSGLYFGILNIYTTIPQFIGTFISMIVFSILEPGKSPELAHDAHPDEHHGTDGPNAIAVCLFIGAICNVGAAFATKRLRDLQ</sequence>
<feature type="transmembrane region" description="Helical" evidence="7">
    <location>
        <begin position="563"/>
        <end position="582"/>
    </location>
</feature>
<comment type="subcellular location">
    <subcellularLocation>
        <location evidence="1">Membrane</location>
        <topology evidence="1">Multi-pass membrane protein</topology>
    </subcellularLocation>
</comment>
<evidence type="ECO:0000256" key="1">
    <source>
        <dbReference type="ARBA" id="ARBA00004141"/>
    </source>
</evidence>
<dbReference type="InterPro" id="IPR036259">
    <property type="entry name" value="MFS_trans_sf"/>
</dbReference>
<feature type="transmembrane region" description="Helical" evidence="7">
    <location>
        <begin position="219"/>
        <end position="238"/>
    </location>
</feature>
<evidence type="ECO:0000256" key="4">
    <source>
        <dbReference type="ARBA" id="ARBA00022989"/>
    </source>
</evidence>
<keyword evidence="4 7" id="KW-1133">Transmembrane helix</keyword>
<evidence type="ECO:0000256" key="6">
    <source>
        <dbReference type="SAM" id="MobiDB-lite"/>
    </source>
</evidence>
<feature type="transmembrane region" description="Helical" evidence="7">
    <location>
        <begin position="405"/>
        <end position="425"/>
    </location>
</feature>
<reference evidence="8 9" key="1">
    <citation type="submission" date="2018-05" db="EMBL/GenBank/DDBJ databases">
        <title>Whole genome sequencing for identification of molecular markers to develop diagnostic detection tools for the regulated plant pathogen Lachnellula willkommii.</title>
        <authorList>
            <person name="Giroux E."/>
            <person name="Bilodeau G."/>
        </authorList>
    </citation>
    <scope>NUCLEOTIDE SEQUENCE [LARGE SCALE GENOMIC DNA]</scope>
    <source>
        <strain evidence="8 9">CBS 625.97</strain>
    </source>
</reference>
<feature type="transmembrane region" description="Helical" evidence="7">
    <location>
        <begin position="350"/>
        <end position="373"/>
    </location>
</feature>
<dbReference type="GO" id="GO:0005886">
    <property type="term" value="C:plasma membrane"/>
    <property type="evidence" value="ECO:0007669"/>
    <property type="project" value="TreeGrafter"/>
</dbReference>
<dbReference type="Proteomes" id="UP000481288">
    <property type="component" value="Unassembled WGS sequence"/>
</dbReference>
<keyword evidence="5 7" id="KW-0472">Membrane</keyword>
<dbReference type="PANTHER" id="PTHR19432:SF76">
    <property type="entry name" value="TRANSPORTER, PUTATIVE (EUROFUNG)-RELATED"/>
    <property type="match status" value="1"/>
</dbReference>
<dbReference type="PANTHER" id="PTHR19432">
    <property type="entry name" value="SUGAR TRANSPORTER"/>
    <property type="match status" value="1"/>
</dbReference>
<name>A0A7D8UQW3_9HELO</name>
<feature type="region of interest" description="Disordered" evidence="6">
    <location>
        <begin position="1"/>
        <end position="49"/>
    </location>
</feature>
<gene>
    <name evidence="8" type="primary">sut1_0</name>
    <name evidence="8" type="ORF">LCER1_G002918</name>
</gene>
<keyword evidence="3 7" id="KW-0812">Transmembrane</keyword>
<accession>A0A7D8UQW3</accession>
<dbReference type="GO" id="GO:0008506">
    <property type="term" value="F:sucrose:proton symporter activity"/>
    <property type="evidence" value="ECO:0007669"/>
    <property type="project" value="TreeGrafter"/>
</dbReference>
<evidence type="ECO:0000256" key="7">
    <source>
        <dbReference type="SAM" id="Phobius"/>
    </source>
</evidence>
<dbReference type="SUPFAM" id="SSF103473">
    <property type="entry name" value="MFS general substrate transporter"/>
    <property type="match status" value="1"/>
</dbReference>
<evidence type="ECO:0000313" key="9">
    <source>
        <dbReference type="Proteomes" id="UP000481288"/>
    </source>
</evidence>
<proteinExistence type="predicted"/>